<comment type="caution">
    <text evidence="1">The sequence shown here is derived from an EMBL/GenBank/DDBJ whole genome shotgun (WGS) entry which is preliminary data.</text>
</comment>
<keyword evidence="2" id="KW-1185">Reference proteome</keyword>
<reference evidence="1" key="1">
    <citation type="submission" date="2019-03" db="EMBL/GenBank/DDBJ databases">
        <title>Candidatus Syntrophosphaera thermopropionivorans: a novel player in syntrophic propionate oxidation during anaerobic digestion.</title>
        <authorList>
            <person name="Dyksma S."/>
        </authorList>
    </citation>
    <scope>NUCLEOTIDE SEQUENCE</scope>
    <source>
        <strain evidence="1">W5</strain>
    </source>
</reference>
<evidence type="ECO:0000313" key="2">
    <source>
        <dbReference type="Proteomes" id="UP000294588"/>
    </source>
</evidence>
<gene>
    <name evidence="1" type="primary">ruvX</name>
    <name evidence="1" type="ORF">E0946_00045</name>
</gene>
<sequence>MQSVKREGRILSLDYGEKRIGLALSDPSRILAIPFKVLENKGFEHLVSEIESIINEYGVTLVLIGMPYAIEGGDTPKTVETKNFMSKLSKHLTITVQSWDERYSTDEAIKELIKMGYDWKERRQLQDAMAAAMILKSYLENQ</sequence>
<accession>A0AC61QKR1</accession>
<dbReference type="EMBL" id="SMOG01000001">
    <property type="protein sequence ID" value="TDF74514.1"/>
    <property type="molecule type" value="Genomic_DNA"/>
</dbReference>
<protein>
    <submittedName>
        <fullName evidence="1">Holliday junction resolvase RuvX</fullName>
    </submittedName>
</protein>
<dbReference type="Proteomes" id="UP000294588">
    <property type="component" value="Unassembled WGS sequence"/>
</dbReference>
<name>A0AC61QKR1_9BACT</name>
<organism evidence="1 2">
    <name type="scientific">Candidatus Syntrophosphaera thermopropionivorans</name>
    <dbReference type="NCBI Taxonomy" id="2593015"/>
    <lineage>
        <taxon>Bacteria</taxon>
        <taxon>Pseudomonadati</taxon>
        <taxon>Candidatus Cloacimonadota</taxon>
        <taxon>Candidatus Cloacimonadia</taxon>
        <taxon>Candidatus Cloacimonadales</taxon>
        <taxon>Candidatus Cloacimonadaceae</taxon>
        <taxon>Candidatus Syntrophosphaera</taxon>
    </lineage>
</organism>
<evidence type="ECO:0000313" key="1">
    <source>
        <dbReference type="EMBL" id="TDF74514.1"/>
    </source>
</evidence>
<proteinExistence type="predicted"/>